<evidence type="ECO:0000313" key="12">
    <source>
        <dbReference type="Proteomes" id="UP001164286"/>
    </source>
</evidence>
<evidence type="ECO:0000256" key="6">
    <source>
        <dbReference type="ARBA" id="ARBA00023136"/>
    </source>
</evidence>
<feature type="region of interest" description="Disordered" evidence="9">
    <location>
        <begin position="1"/>
        <end position="53"/>
    </location>
</feature>
<evidence type="ECO:0000256" key="1">
    <source>
        <dbReference type="ARBA" id="ARBA00002598"/>
    </source>
</evidence>
<organism evidence="11 12">
    <name type="scientific">Dioszegia hungarica</name>
    <dbReference type="NCBI Taxonomy" id="4972"/>
    <lineage>
        <taxon>Eukaryota</taxon>
        <taxon>Fungi</taxon>
        <taxon>Dikarya</taxon>
        <taxon>Basidiomycota</taxon>
        <taxon>Agaricomycotina</taxon>
        <taxon>Tremellomycetes</taxon>
        <taxon>Tremellales</taxon>
        <taxon>Bulleribasidiaceae</taxon>
        <taxon>Dioszegia</taxon>
    </lineage>
</organism>
<evidence type="ECO:0000256" key="8">
    <source>
        <dbReference type="ARBA" id="ARBA00035585"/>
    </source>
</evidence>
<gene>
    <name evidence="11" type="ORF">MKK02DRAFT_25436</name>
</gene>
<evidence type="ECO:0000256" key="3">
    <source>
        <dbReference type="ARBA" id="ARBA00022475"/>
    </source>
</evidence>
<evidence type="ECO:0000256" key="4">
    <source>
        <dbReference type="ARBA" id="ARBA00022692"/>
    </source>
</evidence>
<dbReference type="Proteomes" id="UP001164286">
    <property type="component" value="Unassembled WGS sequence"/>
</dbReference>
<evidence type="ECO:0000256" key="10">
    <source>
        <dbReference type="SAM" id="Phobius"/>
    </source>
</evidence>
<feature type="transmembrane region" description="Helical" evidence="10">
    <location>
        <begin position="337"/>
        <end position="357"/>
    </location>
</feature>
<keyword evidence="5 10" id="KW-1133">Transmembrane helix</keyword>
<dbReference type="Pfam" id="PF02537">
    <property type="entry name" value="CRCB"/>
    <property type="match status" value="2"/>
</dbReference>
<feature type="compositionally biased region" description="Low complexity" evidence="9">
    <location>
        <begin position="211"/>
        <end position="230"/>
    </location>
</feature>
<feature type="transmembrane region" description="Helical" evidence="10">
    <location>
        <begin position="120"/>
        <end position="140"/>
    </location>
</feature>
<keyword evidence="4 10" id="KW-0812">Transmembrane</keyword>
<comment type="caution">
    <text evidence="11">The sequence shown here is derived from an EMBL/GenBank/DDBJ whole genome shotgun (WGS) entry which is preliminary data.</text>
</comment>
<keyword evidence="6 10" id="KW-0472">Membrane</keyword>
<reference evidence="11" key="1">
    <citation type="journal article" date="2022" name="G3 (Bethesda)">
        <title>High quality genome of the basidiomycete yeast Dioszegia hungarica PDD-24b-2 isolated from cloud water.</title>
        <authorList>
            <person name="Jarrige D."/>
            <person name="Haridas S."/>
            <person name="Bleykasten-Grosshans C."/>
            <person name="Joly M."/>
            <person name="Nadalig T."/>
            <person name="Sancelme M."/>
            <person name="Vuilleumier S."/>
            <person name="Grigoriev I.V."/>
            <person name="Amato P."/>
            <person name="Bringel F."/>
        </authorList>
    </citation>
    <scope>NUCLEOTIDE SEQUENCE</scope>
    <source>
        <strain evidence="11">PDD-24b-2</strain>
    </source>
</reference>
<dbReference type="PANTHER" id="PTHR28259">
    <property type="entry name" value="FLUORIDE EXPORT PROTEIN 1-RELATED"/>
    <property type="match status" value="1"/>
</dbReference>
<dbReference type="GeneID" id="77726241"/>
<comment type="catalytic activity">
    <reaction evidence="8">
        <text>fluoride(in) = fluoride(out)</text>
        <dbReference type="Rhea" id="RHEA:76159"/>
        <dbReference type="ChEBI" id="CHEBI:17051"/>
    </reaction>
    <physiologicalReaction direction="left-to-right" evidence="8">
        <dbReference type="Rhea" id="RHEA:76160"/>
    </physiologicalReaction>
</comment>
<feature type="transmembrane region" description="Helical" evidence="10">
    <location>
        <begin position="301"/>
        <end position="322"/>
    </location>
</feature>
<feature type="transmembrane region" description="Helical" evidence="10">
    <location>
        <begin position="59"/>
        <end position="76"/>
    </location>
</feature>
<evidence type="ECO:0000256" key="9">
    <source>
        <dbReference type="SAM" id="MobiDB-lite"/>
    </source>
</evidence>
<dbReference type="InterPro" id="IPR003691">
    <property type="entry name" value="FluC"/>
</dbReference>
<keyword evidence="3" id="KW-1003">Cell membrane</keyword>
<protein>
    <submittedName>
        <fullName evidence="11">CrcB-like protein-domain-containing protein</fullName>
    </submittedName>
</protein>
<evidence type="ECO:0000256" key="2">
    <source>
        <dbReference type="ARBA" id="ARBA00004651"/>
    </source>
</evidence>
<dbReference type="GO" id="GO:0005886">
    <property type="term" value="C:plasma membrane"/>
    <property type="evidence" value="ECO:0007669"/>
    <property type="project" value="UniProtKB-SubCell"/>
</dbReference>
<dbReference type="PANTHER" id="PTHR28259:SF1">
    <property type="entry name" value="FLUORIDE EXPORT PROTEIN 1-RELATED"/>
    <property type="match status" value="1"/>
</dbReference>
<accession>A0AA38H9S7</accession>
<feature type="transmembrane region" description="Helical" evidence="10">
    <location>
        <begin position="243"/>
        <end position="263"/>
    </location>
</feature>
<feature type="compositionally biased region" description="Polar residues" evidence="9">
    <location>
        <begin position="1"/>
        <end position="16"/>
    </location>
</feature>
<comment type="subcellular location">
    <subcellularLocation>
        <location evidence="2">Cell membrane</location>
        <topology evidence="2">Multi-pass membrane protein</topology>
    </subcellularLocation>
</comment>
<sequence>MARGSTSNSAAKQRSTLPAAAEGDGSRANFPLIPEADENVEPGPPSPASKREAVRRRSAHFAGLVLAAMVGCLIRLGLDAMAAYDGQIIFALAWAQGVGCGIMGLASSRKDEITGFYPPLYTFITTGLAGSVTSFSAWMLDGYQSFSNFGGYQRSGFHSSVDGFAYSFATMAIAIGCLYWGEHVSRCLPSISDIHRHLRRPARPAASEKLPTATPRGSSSTTSSAGSHSHYSLRPRTQLILDYLLLLSAVLCYLIALLVYFLGPSSWRLKATFPILLSPPGAMLRFYLADFNSKGPFTGRFPLGTFVANIGGTLLMGGVYAAEFLPSSQRSGVQCNALWAIQQGFCGCLTTVSTFVLESQSIKMKRWTWVYVGSSVVLGHLCILATFGAARMAGRLGESICSA</sequence>
<feature type="transmembrane region" description="Helical" evidence="10">
    <location>
        <begin position="269"/>
        <end position="289"/>
    </location>
</feature>
<feature type="region of interest" description="Disordered" evidence="9">
    <location>
        <begin position="202"/>
        <end position="230"/>
    </location>
</feature>
<proteinExistence type="inferred from homology"/>
<name>A0AA38H9S7_9TREE</name>
<evidence type="ECO:0000313" key="11">
    <source>
        <dbReference type="EMBL" id="KAI9636260.1"/>
    </source>
</evidence>
<dbReference type="RefSeq" id="XP_052946037.1">
    <property type="nucleotide sequence ID" value="XM_053087040.1"/>
</dbReference>
<dbReference type="AlphaFoldDB" id="A0AA38H9S7"/>
<dbReference type="EMBL" id="JAKWFO010000005">
    <property type="protein sequence ID" value="KAI9636260.1"/>
    <property type="molecule type" value="Genomic_DNA"/>
</dbReference>
<feature type="transmembrane region" description="Helical" evidence="10">
    <location>
        <begin position="88"/>
        <end position="108"/>
    </location>
</feature>
<evidence type="ECO:0000256" key="5">
    <source>
        <dbReference type="ARBA" id="ARBA00022989"/>
    </source>
</evidence>
<comment type="similarity">
    <text evidence="7">Belongs to the fluoride channel Fluc/FEX (TC 1.A.43) family.</text>
</comment>
<comment type="function">
    <text evidence="1">Fluoride channel required for the rapid expulsion of cytoplasmic fluoride.</text>
</comment>
<evidence type="ECO:0000256" key="7">
    <source>
        <dbReference type="ARBA" id="ARBA00035120"/>
    </source>
</evidence>
<dbReference type="GO" id="GO:1903425">
    <property type="term" value="F:fluoride transmembrane transporter activity"/>
    <property type="evidence" value="ECO:0007669"/>
    <property type="project" value="TreeGrafter"/>
</dbReference>
<feature type="transmembrane region" description="Helical" evidence="10">
    <location>
        <begin position="163"/>
        <end position="181"/>
    </location>
</feature>
<feature type="transmembrane region" description="Helical" evidence="10">
    <location>
        <begin position="369"/>
        <end position="390"/>
    </location>
</feature>
<keyword evidence="12" id="KW-1185">Reference proteome</keyword>